<evidence type="ECO:0000256" key="4">
    <source>
        <dbReference type="ARBA" id="ARBA00022993"/>
    </source>
</evidence>
<keyword evidence="8" id="KW-1185">Reference proteome</keyword>
<protein>
    <recommendedName>
        <fullName evidence="5 6">Dephospho-CoA kinase</fullName>
        <ecNumber evidence="5 6">2.7.1.24</ecNumber>
    </recommendedName>
    <alternativeName>
        <fullName evidence="5">Dephosphocoenzyme A kinase</fullName>
    </alternativeName>
</protein>
<keyword evidence="4 5" id="KW-0173">Coenzyme A biosynthesis</keyword>
<dbReference type="Gene3D" id="3.40.50.300">
    <property type="entry name" value="P-loop containing nucleotide triphosphate hydrolases"/>
    <property type="match status" value="1"/>
</dbReference>
<evidence type="ECO:0000256" key="2">
    <source>
        <dbReference type="ARBA" id="ARBA00022741"/>
    </source>
</evidence>
<dbReference type="GO" id="GO:0005737">
    <property type="term" value="C:cytoplasm"/>
    <property type="evidence" value="ECO:0007669"/>
    <property type="project" value="UniProtKB-SubCell"/>
</dbReference>
<sequence>MILKIGLTGGIGSGKSTVAKVFELLGIPVYYADTASKLLYQTNQELMSSIKKYFGEEMYEGGNLNRSKLAAAVFGNDEKLQLLNSLVHPPTIKDAEDWMAKQTAPYIIKEAALLFEAGSASGLDYIIGVQAPKHLRLKRAMDRDGATREDILNRMNRQIDETIKMRLSDFVIRNDEQELVIPQVISLHNQLLQLAAN</sequence>
<dbReference type="NCBIfam" id="TIGR00152">
    <property type="entry name" value="dephospho-CoA kinase"/>
    <property type="match status" value="1"/>
</dbReference>
<dbReference type="GO" id="GO:0015937">
    <property type="term" value="P:coenzyme A biosynthetic process"/>
    <property type="evidence" value="ECO:0007669"/>
    <property type="project" value="UniProtKB-UniRule"/>
</dbReference>
<dbReference type="SUPFAM" id="SSF52540">
    <property type="entry name" value="P-loop containing nucleoside triphosphate hydrolases"/>
    <property type="match status" value="1"/>
</dbReference>
<dbReference type="Proteomes" id="UP000077177">
    <property type="component" value="Chromosome"/>
</dbReference>
<dbReference type="GO" id="GO:0005524">
    <property type="term" value="F:ATP binding"/>
    <property type="evidence" value="ECO:0007669"/>
    <property type="project" value="UniProtKB-UniRule"/>
</dbReference>
<dbReference type="RefSeq" id="WP_066401904.1">
    <property type="nucleotide sequence ID" value="NZ_CP011390.1"/>
</dbReference>
<comment type="pathway">
    <text evidence="5">Cofactor biosynthesis; coenzyme A biosynthesis; CoA from (R)-pantothenate: step 5/5.</text>
</comment>
<keyword evidence="5 7" id="KW-0418">Kinase</keyword>
<dbReference type="PROSITE" id="PS51219">
    <property type="entry name" value="DPCK"/>
    <property type="match status" value="1"/>
</dbReference>
<keyword evidence="3 5" id="KW-0067">ATP-binding</keyword>
<dbReference type="EMBL" id="CP011390">
    <property type="protein sequence ID" value="ANE49767.1"/>
    <property type="molecule type" value="Genomic_DNA"/>
</dbReference>
<dbReference type="UniPathway" id="UPA00241">
    <property type="reaction ID" value="UER00356"/>
</dbReference>
<dbReference type="STRING" id="1492898.SY85_03930"/>
<dbReference type="GO" id="GO:0004140">
    <property type="term" value="F:dephospho-CoA kinase activity"/>
    <property type="evidence" value="ECO:0007669"/>
    <property type="project" value="UniProtKB-UniRule"/>
</dbReference>
<comment type="function">
    <text evidence="5">Catalyzes the phosphorylation of the 3'-hydroxyl group of dephosphocoenzyme A to form coenzyme A.</text>
</comment>
<comment type="subcellular location">
    <subcellularLocation>
        <location evidence="5">Cytoplasm</location>
    </subcellularLocation>
</comment>
<evidence type="ECO:0000256" key="6">
    <source>
        <dbReference type="NCBIfam" id="TIGR00152"/>
    </source>
</evidence>
<dbReference type="Pfam" id="PF01121">
    <property type="entry name" value="CoaE"/>
    <property type="match status" value="1"/>
</dbReference>
<dbReference type="PANTHER" id="PTHR10695:SF46">
    <property type="entry name" value="BIFUNCTIONAL COENZYME A SYNTHASE-RELATED"/>
    <property type="match status" value="1"/>
</dbReference>
<keyword evidence="5" id="KW-0808">Transferase</keyword>
<dbReference type="OrthoDB" id="9812943at2"/>
<dbReference type="HAMAP" id="MF_00376">
    <property type="entry name" value="Dephospho_CoA_kinase"/>
    <property type="match status" value="1"/>
</dbReference>
<comment type="similarity">
    <text evidence="1 5">Belongs to the CoaE family.</text>
</comment>
<evidence type="ECO:0000256" key="3">
    <source>
        <dbReference type="ARBA" id="ARBA00022840"/>
    </source>
</evidence>
<organism evidence="7 8">
    <name type="scientific">Flavisolibacter tropicus</name>
    <dbReference type="NCBI Taxonomy" id="1492898"/>
    <lineage>
        <taxon>Bacteria</taxon>
        <taxon>Pseudomonadati</taxon>
        <taxon>Bacteroidota</taxon>
        <taxon>Chitinophagia</taxon>
        <taxon>Chitinophagales</taxon>
        <taxon>Chitinophagaceae</taxon>
        <taxon>Flavisolibacter</taxon>
    </lineage>
</organism>
<keyword evidence="2 5" id="KW-0547">Nucleotide-binding</keyword>
<reference evidence="8" key="1">
    <citation type="submission" date="2015-01" db="EMBL/GenBank/DDBJ databases">
        <title>Flavisolibacter sp./LCS9/ whole genome sequencing.</title>
        <authorList>
            <person name="Kim M.K."/>
            <person name="Srinivasan S."/>
            <person name="Lee J.-J."/>
        </authorList>
    </citation>
    <scope>NUCLEOTIDE SEQUENCE [LARGE SCALE GENOMIC DNA]</scope>
    <source>
        <strain evidence="8">LCS9</strain>
    </source>
</reference>
<dbReference type="InterPro" id="IPR001977">
    <property type="entry name" value="Depp_CoAkinase"/>
</dbReference>
<feature type="binding site" evidence="5">
    <location>
        <begin position="12"/>
        <end position="17"/>
    </location>
    <ligand>
        <name>ATP</name>
        <dbReference type="ChEBI" id="CHEBI:30616"/>
    </ligand>
</feature>
<evidence type="ECO:0000313" key="7">
    <source>
        <dbReference type="EMBL" id="ANE49767.1"/>
    </source>
</evidence>
<evidence type="ECO:0000256" key="5">
    <source>
        <dbReference type="HAMAP-Rule" id="MF_00376"/>
    </source>
</evidence>
<dbReference type="InterPro" id="IPR027417">
    <property type="entry name" value="P-loop_NTPase"/>
</dbReference>
<dbReference type="PATRIC" id="fig|1492898.3.peg.859"/>
<gene>
    <name evidence="5" type="primary">coaE</name>
    <name evidence="7" type="ORF">SY85_03930</name>
</gene>
<name>A0A172TSK6_9BACT</name>
<keyword evidence="5" id="KW-0963">Cytoplasm</keyword>
<dbReference type="EC" id="2.7.1.24" evidence="5 6"/>
<dbReference type="PANTHER" id="PTHR10695">
    <property type="entry name" value="DEPHOSPHO-COA KINASE-RELATED"/>
    <property type="match status" value="1"/>
</dbReference>
<evidence type="ECO:0000313" key="8">
    <source>
        <dbReference type="Proteomes" id="UP000077177"/>
    </source>
</evidence>
<evidence type="ECO:0000256" key="1">
    <source>
        <dbReference type="ARBA" id="ARBA00009018"/>
    </source>
</evidence>
<reference evidence="7 8" key="2">
    <citation type="journal article" date="2016" name="Int. J. Syst. Evol. Microbiol.">
        <title>Flavisolibacter tropicus sp. nov., isolated from tropical soil.</title>
        <authorList>
            <person name="Lee J.J."/>
            <person name="Kang M.S."/>
            <person name="Kim G.S."/>
            <person name="Lee C.S."/>
            <person name="Lim S."/>
            <person name="Lee J."/>
            <person name="Roh S.H."/>
            <person name="Kang H."/>
            <person name="Ha J.M."/>
            <person name="Bae S."/>
            <person name="Jung H.Y."/>
            <person name="Kim M.K."/>
        </authorList>
    </citation>
    <scope>NUCLEOTIDE SEQUENCE [LARGE SCALE GENOMIC DNA]</scope>
    <source>
        <strain evidence="7 8">LCS9</strain>
    </source>
</reference>
<accession>A0A172TSK6</accession>
<dbReference type="CDD" id="cd02022">
    <property type="entry name" value="DPCK"/>
    <property type="match status" value="1"/>
</dbReference>
<proteinExistence type="inferred from homology"/>
<dbReference type="AlphaFoldDB" id="A0A172TSK6"/>
<comment type="catalytic activity">
    <reaction evidence="5">
        <text>3'-dephospho-CoA + ATP = ADP + CoA + H(+)</text>
        <dbReference type="Rhea" id="RHEA:18245"/>
        <dbReference type="ChEBI" id="CHEBI:15378"/>
        <dbReference type="ChEBI" id="CHEBI:30616"/>
        <dbReference type="ChEBI" id="CHEBI:57287"/>
        <dbReference type="ChEBI" id="CHEBI:57328"/>
        <dbReference type="ChEBI" id="CHEBI:456216"/>
        <dbReference type="EC" id="2.7.1.24"/>
    </reaction>
</comment>
<dbReference type="KEGG" id="fla:SY85_03930"/>